<gene>
    <name evidence="3" type="ORF">AKJ08_0513</name>
</gene>
<dbReference type="SUPFAM" id="SSF56954">
    <property type="entry name" value="Outer membrane efflux proteins (OEP)"/>
    <property type="match status" value="1"/>
</dbReference>
<dbReference type="Proteomes" id="UP000055590">
    <property type="component" value="Chromosome"/>
</dbReference>
<dbReference type="EMBL" id="CP012332">
    <property type="protein sequence ID" value="AKU90126.1"/>
    <property type="molecule type" value="Genomic_DNA"/>
</dbReference>
<keyword evidence="2" id="KW-0732">Signal</keyword>
<dbReference type="InterPro" id="IPR003423">
    <property type="entry name" value="OMP_efflux"/>
</dbReference>
<dbReference type="Pfam" id="PF02321">
    <property type="entry name" value="OEP"/>
    <property type="match status" value="2"/>
</dbReference>
<protein>
    <submittedName>
        <fullName evidence="3">Heavy metal RND efflux outer membrane protein, CzcC family</fullName>
    </submittedName>
</protein>
<reference evidence="3 4" key="1">
    <citation type="submission" date="2015-08" db="EMBL/GenBank/DDBJ databases">
        <authorList>
            <person name="Babu N.S."/>
            <person name="Beckwith C.J."/>
            <person name="Beseler K.G."/>
            <person name="Brison A."/>
            <person name="Carone J.V."/>
            <person name="Caskin T.P."/>
            <person name="Diamond M."/>
            <person name="Durham M.E."/>
            <person name="Foxe J.M."/>
            <person name="Go M."/>
            <person name="Henderson B.A."/>
            <person name="Jones I.B."/>
            <person name="McGettigan J.A."/>
            <person name="Micheletti S.J."/>
            <person name="Nasrallah M.E."/>
            <person name="Ortiz D."/>
            <person name="Piller C.R."/>
            <person name="Privatt S.R."/>
            <person name="Schneider S.L."/>
            <person name="Sharp S."/>
            <person name="Smith T.C."/>
            <person name="Stanton J.D."/>
            <person name="Ullery H.E."/>
            <person name="Wilson R.J."/>
            <person name="Serrano M.G."/>
            <person name="Buck G."/>
            <person name="Lee V."/>
            <person name="Wang Y."/>
            <person name="Carvalho R."/>
            <person name="Voegtly L."/>
            <person name="Shi R."/>
            <person name="Duckworth R."/>
            <person name="Johnson A."/>
            <person name="Loviza R."/>
            <person name="Walstead R."/>
            <person name="Shah Z."/>
            <person name="Kiflezghi M."/>
            <person name="Wade K."/>
            <person name="Ball S.L."/>
            <person name="Bradley K.W."/>
            <person name="Asai D.J."/>
            <person name="Bowman C.A."/>
            <person name="Russell D.A."/>
            <person name="Pope W.H."/>
            <person name="Jacobs-Sera D."/>
            <person name="Hendrix R.W."/>
            <person name="Hatfull G.F."/>
        </authorList>
    </citation>
    <scope>NUCLEOTIDE SEQUENCE [LARGE SCALE GENOMIC DNA]</scope>
    <source>
        <strain evidence="3 4">DSM 27710</strain>
    </source>
</reference>
<dbReference type="AlphaFoldDB" id="A0A0K1P9L4"/>
<dbReference type="RefSeq" id="WP_082342587.1">
    <property type="nucleotide sequence ID" value="NZ_CP012332.1"/>
</dbReference>
<keyword evidence="4" id="KW-1185">Reference proteome</keyword>
<dbReference type="OrthoDB" id="5502510at2"/>
<accession>A0A0K1P9L4</accession>
<evidence type="ECO:0000313" key="3">
    <source>
        <dbReference type="EMBL" id="AKU90126.1"/>
    </source>
</evidence>
<dbReference type="KEGG" id="vin:AKJ08_0513"/>
<dbReference type="InterPro" id="IPR010131">
    <property type="entry name" value="MdtP/NodT-like"/>
</dbReference>
<dbReference type="STRING" id="1391653.AKJ08_0513"/>
<dbReference type="Gene3D" id="1.20.1600.10">
    <property type="entry name" value="Outer membrane efflux proteins (OEP)"/>
    <property type="match status" value="1"/>
</dbReference>
<evidence type="ECO:0000313" key="4">
    <source>
        <dbReference type="Proteomes" id="UP000055590"/>
    </source>
</evidence>
<sequence length="433" mass="46497">MTFRISTLLAPALLLAAAPARGDLPAERAPAAAFLRDDAALIEWVRTRSPEVAAAQSRVDQAQAGVGSARLFPNPSLDATMGNVNVGSSAQTDVRGADRLSWGVGISQELELGKRGPRIDAADLSAQASREELRASLAERVADARVAIGEAVRLQVRQTILEESLTESRDHLALEKVRLQHGDLSGIDYDRLVLDALGQEADVRRNRAELESALASCAAILLAPCETGEAGPDDLDAAATVPAEIADPEEALRERPDYRAILLGRSAAQKEATLARRRAIPDPTLSVSYSHDLFNELTDTVQFGVGIPLPLFDRGQHDAALATAKARELDRTAAGTIQQGLGEVRGLAAQRRTLEETLSRLDEEALPLSNGILETARKAFAQGEYSLTDLLLARRENTELRLQVLDLRGELFTVRNDLRKALGLDAAAARSAP</sequence>
<dbReference type="PANTHER" id="PTHR30203">
    <property type="entry name" value="OUTER MEMBRANE CATION EFFLUX PROTEIN"/>
    <property type="match status" value="1"/>
</dbReference>
<feature type="chain" id="PRO_5005465328" evidence="2">
    <location>
        <begin position="23"/>
        <end position="433"/>
    </location>
</feature>
<proteinExistence type="inferred from homology"/>
<feature type="signal peptide" evidence="2">
    <location>
        <begin position="1"/>
        <end position="22"/>
    </location>
</feature>
<evidence type="ECO:0000256" key="2">
    <source>
        <dbReference type="SAM" id="SignalP"/>
    </source>
</evidence>
<name>A0A0K1P9L4_9BACT</name>
<comment type="similarity">
    <text evidence="1">Belongs to the outer membrane factor (OMF) (TC 1.B.17) family.</text>
</comment>
<dbReference type="PANTHER" id="PTHR30203:SF24">
    <property type="entry name" value="BLR4935 PROTEIN"/>
    <property type="match status" value="1"/>
</dbReference>
<dbReference type="GO" id="GO:0015562">
    <property type="term" value="F:efflux transmembrane transporter activity"/>
    <property type="evidence" value="ECO:0007669"/>
    <property type="project" value="InterPro"/>
</dbReference>
<organism evidence="3 4">
    <name type="scientific">Vulgatibacter incomptus</name>
    <dbReference type="NCBI Taxonomy" id="1391653"/>
    <lineage>
        <taxon>Bacteria</taxon>
        <taxon>Pseudomonadati</taxon>
        <taxon>Myxococcota</taxon>
        <taxon>Myxococcia</taxon>
        <taxon>Myxococcales</taxon>
        <taxon>Cystobacterineae</taxon>
        <taxon>Vulgatibacteraceae</taxon>
        <taxon>Vulgatibacter</taxon>
    </lineage>
</organism>
<evidence type="ECO:0000256" key="1">
    <source>
        <dbReference type="ARBA" id="ARBA00007613"/>
    </source>
</evidence>